<organism evidence="1">
    <name type="scientific">Salix viminalis</name>
    <name type="common">Common osier</name>
    <name type="synonym">Basket willow</name>
    <dbReference type="NCBI Taxonomy" id="40686"/>
    <lineage>
        <taxon>Eukaryota</taxon>
        <taxon>Viridiplantae</taxon>
        <taxon>Streptophyta</taxon>
        <taxon>Embryophyta</taxon>
        <taxon>Tracheophyta</taxon>
        <taxon>Spermatophyta</taxon>
        <taxon>Magnoliopsida</taxon>
        <taxon>eudicotyledons</taxon>
        <taxon>Gunneridae</taxon>
        <taxon>Pentapetalae</taxon>
        <taxon>rosids</taxon>
        <taxon>fabids</taxon>
        <taxon>Malpighiales</taxon>
        <taxon>Salicaceae</taxon>
        <taxon>Saliceae</taxon>
        <taxon>Salix</taxon>
    </lineage>
</organism>
<evidence type="ECO:0000313" key="1">
    <source>
        <dbReference type="EMBL" id="VFU57223.1"/>
    </source>
</evidence>
<protein>
    <submittedName>
        <fullName evidence="1">Uncharacterized protein</fullName>
    </submittedName>
</protein>
<sequence>MKAGNCARQMKIFFVLKTSEKDDEAKFATLPGSPSPELMRILLSNNEAHSSFILLGPIPFPFRT</sequence>
<gene>
    <name evidence="1" type="ORF">SVIM_LOCUS413288</name>
</gene>
<dbReference type="EMBL" id="CAADRP010001941">
    <property type="protein sequence ID" value="VFU57223.1"/>
    <property type="molecule type" value="Genomic_DNA"/>
</dbReference>
<dbReference type="AlphaFoldDB" id="A0A6N2MS67"/>
<proteinExistence type="predicted"/>
<reference evidence="1" key="1">
    <citation type="submission" date="2019-03" db="EMBL/GenBank/DDBJ databases">
        <authorList>
            <person name="Mank J."/>
            <person name="Almeida P."/>
        </authorList>
    </citation>
    <scope>NUCLEOTIDE SEQUENCE</scope>
    <source>
        <strain evidence="1">78183</strain>
    </source>
</reference>
<name>A0A6N2MS67_SALVM</name>
<accession>A0A6N2MS67</accession>